<dbReference type="AlphaFoldDB" id="A0A840YQT8"/>
<evidence type="ECO:0000256" key="1">
    <source>
        <dbReference type="PROSITE-ProRule" id="PRU00339"/>
    </source>
</evidence>
<proteinExistence type="predicted"/>
<evidence type="ECO:0000313" key="2">
    <source>
        <dbReference type="EMBL" id="MBB5711342.1"/>
    </source>
</evidence>
<gene>
    <name evidence="2" type="ORF">FHT02_002586</name>
</gene>
<comment type="caution">
    <text evidence="2">The sequence shown here is derived from an EMBL/GenBank/DDBJ whole genome shotgun (WGS) entry which is preliminary data.</text>
</comment>
<keyword evidence="3" id="KW-1185">Reference proteome</keyword>
<dbReference type="InterPro" id="IPR011990">
    <property type="entry name" value="TPR-like_helical_dom_sf"/>
</dbReference>
<dbReference type="RefSeq" id="WP_184088105.1">
    <property type="nucleotide sequence ID" value="NZ_JACIJF010000007.1"/>
</dbReference>
<accession>A0A840YQT8</accession>
<dbReference type="InterPro" id="IPR012668">
    <property type="entry name" value="CHP02466"/>
</dbReference>
<evidence type="ECO:0000313" key="3">
    <source>
        <dbReference type="Proteomes" id="UP000527143"/>
    </source>
</evidence>
<protein>
    <submittedName>
        <fullName evidence="2">Tetratricopeptide (TPR) repeat protein</fullName>
    </submittedName>
</protein>
<dbReference type="PROSITE" id="PS50005">
    <property type="entry name" value="TPR"/>
    <property type="match status" value="1"/>
</dbReference>
<dbReference type="Pfam" id="PF13759">
    <property type="entry name" value="2OG-FeII_Oxy_5"/>
    <property type="match status" value="1"/>
</dbReference>
<reference evidence="2 3" key="1">
    <citation type="submission" date="2020-08" db="EMBL/GenBank/DDBJ databases">
        <title>Genomic Encyclopedia of Type Strains, Phase IV (KMG-IV): sequencing the most valuable type-strain genomes for metagenomic binning, comparative biology and taxonomic classification.</title>
        <authorList>
            <person name="Goeker M."/>
        </authorList>
    </citation>
    <scope>NUCLEOTIDE SEQUENCE [LARGE SCALE GENOMIC DNA]</scope>
    <source>
        <strain evidence="2 3">DSM 26736</strain>
    </source>
</reference>
<dbReference type="InterPro" id="IPR019734">
    <property type="entry name" value="TPR_rpt"/>
</dbReference>
<dbReference type="EMBL" id="JACIJF010000007">
    <property type="protein sequence ID" value="MBB5711342.1"/>
    <property type="molecule type" value="Genomic_DNA"/>
</dbReference>
<sequence>MGRASAALANGSEVASLSEVETLLPSNRRDARLWQWHGLLLRSLDRREEAISSFQTAARLLPSDLSIAHGHARVVLEAGLDAVGLFERARSLNPVEGDVLLGLAAARFASGDATTAMRELQDMLDLEPRWISGHQTLAQLRSLLREGPAFTASFDRALQARPQEPALWQAYLATLIRANHHERALKLLADARQALGAQPFLDQLEVIARSEAGDSAGADRLYARLPADADASAAMHRVRHLLRFGRADATLPILDRWIHAGEGAELWPYASIAWRLIGDSRAAWLEGDSRLVSIIDLAERLPPLDCLAEMLRELHRAQAPHFDQSVRGGTQTDGALFARIEPELIAVRQVVLDAVAGHIAQLPAPDPRHPTLAPRRDGAPRLAGSWSVRLRGGGSHAAHVHTHGWISSALYIASPTRAPDDQTRAGHLMLGIPQAELGIDLPAYHTVEPKPGRLVLFPSTLWHGTIPFAAGERLTIAFDVARPAIV</sequence>
<dbReference type="Gene3D" id="2.60.120.620">
    <property type="entry name" value="q2cbj1_9rhob like domain"/>
    <property type="match status" value="1"/>
</dbReference>
<dbReference type="Gene3D" id="1.25.40.10">
    <property type="entry name" value="Tetratricopeptide repeat domain"/>
    <property type="match status" value="1"/>
</dbReference>
<dbReference type="Proteomes" id="UP000527143">
    <property type="component" value="Unassembled WGS sequence"/>
</dbReference>
<name>A0A840YQT8_9SPHN</name>
<keyword evidence="1" id="KW-0802">TPR repeat</keyword>
<feature type="repeat" description="TPR" evidence="1">
    <location>
        <begin position="31"/>
        <end position="64"/>
    </location>
</feature>
<organism evidence="2 3">
    <name type="scientific">Sphingomonas xinjiangensis</name>
    <dbReference type="NCBI Taxonomy" id="643568"/>
    <lineage>
        <taxon>Bacteria</taxon>
        <taxon>Pseudomonadati</taxon>
        <taxon>Pseudomonadota</taxon>
        <taxon>Alphaproteobacteria</taxon>
        <taxon>Sphingomonadales</taxon>
        <taxon>Sphingomonadaceae</taxon>
        <taxon>Sphingomonas</taxon>
    </lineage>
</organism>
<dbReference type="SUPFAM" id="SSF48452">
    <property type="entry name" value="TPR-like"/>
    <property type="match status" value="1"/>
</dbReference>